<sequence length="137" mass="15643">MRQPMMLIALSTLGACANPLPPVDSKQAWVDLYTMTPGKLLMADRLDGERLNDGRFFQVTPGKHELTVRFDFEVYSGGFSMNPVERTCYLKVRYDHFEAGQRYRLEARAPAMQPSAYLYDAQRKVVAEEANDKFCIP</sequence>
<dbReference type="EMBL" id="CP009048">
    <property type="protein sequence ID" value="AIL59313.1"/>
    <property type="molecule type" value="Genomic_DNA"/>
</dbReference>
<accession>A0A077F1K0</accession>
<dbReference type="HOGENOM" id="CLU_118102_0_0_6"/>
<name>A0A077F1K0_9PSED</name>
<organism evidence="1 2">
    <name type="scientific">Pseudomonas alkylphenolica</name>
    <dbReference type="NCBI Taxonomy" id="237609"/>
    <lineage>
        <taxon>Bacteria</taxon>
        <taxon>Pseudomonadati</taxon>
        <taxon>Pseudomonadota</taxon>
        <taxon>Gammaproteobacteria</taxon>
        <taxon>Pseudomonadales</taxon>
        <taxon>Pseudomonadaceae</taxon>
        <taxon>Pseudomonas</taxon>
    </lineage>
</organism>
<dbReference type="KEGG" id="palk:PSAKL28_00750"/>
<evidence type="ECO:0000313" key="1">
    <source>
        <dbReference type="EMBL" id="AIL59313.1"/>
    </source>
</evidence>
<dbReference type="AlphaFoldDB" id="A0A077F1K0"/>
<dbReference type="OrthoDB" id="6997359at2"/>
<dbReference type="RefSeq" id="WP_038605184.1">
    <property type="nucleotide sequence ID" value="NZ_CP009048.1"/>
</dbReference>
<protein>
    <submittedName>
        <fullName evidence="1">Lipoprotein</fullName>
    </submittedName>
</protein>
<gene>
    <name evidence="1" type="ORF">PSAKL28_00750</name>
</gene>
<dbReference type="PROSITE" id="PS51257">
    <property type="entry name" value="PROKAR_LIPOPROTEIN"/>
    <property type="match status" value="1"/>
</dbReference>
<proteinExistence type="predicted"/>
<dbReference type="Proteomes" id="UP000028931">
    <property type="component" value="Chromosome"/>
</dbReference>
<reference evidence="1 2" key="1">
    <citation type="submission" date="2014-07" db="EMBL/GenBank/DDBJ databases">
        <authorList>
            <person name="Lee K."/>
            <person name="Lim J.Y."/>
            <person name="Hwang I."/>
        </authorList>
    </citation>
    <scope>NUCLEOTIDE SEQUENCE [LARGE SCALE GENOMIC DNA]</scope>
    <source>
        <strain evidence="1 2">KL28</strain>
    </source>
</reference>
<keyword evidence="1" id="KW-0449">Lipoprotein</keyword>
<evidence type="ECO:0000313" key="2">
    <source>
        <dbReference type="Proteomes" id="UP000028931"/>
    </source>
</evidence>